<dbReference type="Pfam" id="PF04397">
    <property type="entry name" value="LytTR"/>
    <property type="match status" value="1"/>
</dbReference>
<evidence type="ECO:0000256" key="1">
    <source>
        <dbReference type="ARBA" id="ARBA00023125"/>
    </source>
</evidence>
<dbReference type="SUPFAM" id="SSF52172">
    <property type="entry name" value="CheY-like"/>
    <property type="match status" value="1"/>
</dbReference>
<protein>
    <submittedName>
        <fullName evidence="5">DNA-binding response regulator</fullName>
    </submittedName>
</protein>
<keyword evidence="2" id="KW-0597">Phosphoprotein</keyword>
<comment type="caution">
    <text evidence="5">The sequence shown here is derived from an EMBL/GenBank/DDBJ whole genome shotgun (WGS) entry which is preliminary data.</text>
</comment>
<dbReference type="InterPro" id="IPR039420">
    <property type="entry name" value="WalR-like"/>
</dbReference>
<dbReference type="Gene3D" id="2.40.50.1020">
    <property type="entry name" value="LytTr DNA-binding domain"/>
    <property type="match status" value="1"/>
</dbReference>
<name>A0A368JTP9_9BACT</name>
<reference evidence="5 6" key="1">
    <citation type="submission" date="2018-07" db="EMBL/GenBank/DDBJ databases">
        <title>Genome analysis of Larkinella rosea.</title>
        <authorList>
            <person name="Zhou Z."/>
            <person name="Wang G."/>
        </authorList>
    </citation>
    <scope>NUCLEOTIDE SEQUENCE [LARGE SCALE GENOMIC DNA]</scope>
    <source>
        <strain evidence="6">zzj9</strain>
    </source>
</reference>
<dbReference type="PANTHER" id="PTHR48111">
    <property type="entry name" value="REGULATOR OF RPOS"/>
    <property type="match status" value="1"/>
</dbReference>
<dbReference type="InterPro" id="IPR001789">
    <property type="entry name" value="Sig_transdc_resp-reg_receiver"/>
</dbReference>
<feature type="domain" description="Response regulatory" evidence="3">
    <location>
        <begin position="2"/>
        <end position="120"/>
    </location>
</feature>
<dbReference type="InterPro" id="IPR007492">
    <property type="entry name" value="LytTR_DNA-bd_dom"/>
</dbReference>
<dbReference type="PROSITE" id="PS50930">
    <property type="entry name" value="HTH_LYTTR"/>
    <property type="match status" value="1"/>
</dbReference>
<dbReference type="RefSeq" id="WP_114406249.1">
    <property type="nucleotide sequence ID" value="NZ_QOWE01000008.1"/>
</dbReference>
<dbReference type="EMBL" id="QOWE01000008">
    <property type="protein sequence ID" value="RCR69561.1"/>
    <property type="molecule type" value="Genomic_DNA"/>
</dbReference>
<dbReference type="GO" id="GO:0000156">
    <property type="term" value="F:phosphorelay response regulator activity"/>
    <property type="evidence" value="ECO:0007669"/>
    <property type="project" value="TreeGrafter"/>
</dbReference>
<keyword evidence="6" id="KW-1185">Reference proteome</keyword>
<keyword evidence="1 5" id="KW-0238">DNA-binding</keyword>
<evidence type="ECO:0000313" key="6">
    <source>
        <dbReference type="Proteomes" id="UP000253383"/>
    </source>
</evidence>
<dbReference type="GO" id="GO:0032993">
    <property type="term" value="C:protein-DNA complex"/>
    <property type="evidence" value="ECO:0007669"/>
    <property type="project" value="TreeGrafter"/>
</dbReference>
<feature type="modified residue" description="4-aspartylphosphate" evidence="2">
    <location>
        <position position="60"/>
    </location>
</feature>
<evidence type="ECO:0000259" key="4">
    <source>
        <dbReference type="PROSITE" id="PS50930"/>
    </source>
</evidence>
<dbReference type="SMART" id="SM00850">
    <property type="entry name" value="LytTR"/>
    <property type="match status" value="1"/>
</dbReference>
<evidence type="ECO:0000259" key="3">
    <source>
        <dbReference type="PROSITE" id="PS50110"/>
    </source>
</evidence>
<proteinExistence type="predicted"/>
<dbReference type="SMART" id="SM00448">
    <property type="entry name" value="REC"/>
    <property type="match status" value="1"/>
</dbReference>
<evidence type="ECO:0000313" key="5">
    <source>
        <dbReference type="EMBL" id="RCR69561.1"/>
    </source>
</evidence>
<dbReference type="GO" id="GO:0000976">
    <property type="term" value="F:transcription cis-regulatory region binding"/>
    <property type="evidence" value="ECO:0007669"/>
    <property type="project" value="TreeGrafter"/>
</dbReference>
<dbReference type="Pfam" id="PF00072">
    <property type="entry name" value="Response_reg"/>
    <property type="match status" value="1"/>
</dbReference>
<feature type="domain" description="HTH LytTR-type" evidence="4">
    <location>
        <begin position="178"/>
        <end position="260"/>
    </location>
</feature>
<dbReference type="InterPro" id="IPR011006">
    <property type="entry name" value="CheY-like_superfamily"/>
</dbReference>
<dbReference type="OrthoDB" id="646623at2"/>
<dbReference type="PANTHER" id="PTHR48111:SF69">
    <property type="entry name" value="RESPONSE REGULATOR RECEIVER"/>
    <property type="match status" value="1"/>
</dbReference>
<evidence type="ECO:0000256" key="2">
    <source>
        <dbReference type="PROSITE-ProRule" id="PRU00169"/>
    </source>
</evidence>
<dbReference type="PROSITE" id="PS50110">
    <property type="entry name" value="RESPONSE_REGULATORY"/>
    <property type="match status" value="1"/>
</dbReference>
<dbReference type="GO" id="GO:0006355">
    <property type="term" value="P:regulation of DNA-templated transcription"/>
    <property type="evidence" value="ECO:0007669"/>
    <property type="project" value="TreeGrafter"/>
</dbReference>
<organism evidence="5 6">
    <name type="scientific">Larkinella punicea</name>
    <dbReference type="NCBI Taxonomy" id="2315727"/>
    <lineage>
        <taxon>Bacteria</taxon>
        <taxon>Pseudomonadati</taxon>
        <taxon>Bacteroidota</taxon>
        <taxon>Cytophagia</taxon>
        <taxon>Cytophagales</taxon>
        <taxon>Spirosomataceae</taxon>
        <taxon>Larkinella</taxon>
    </lineage>
</organism>
<dbReference type="Proteomes" id="UP000253383">
    <property type="component" value="Unassembled WGS sequence"/>
</dbReference>
<gene>
    <name evidence="5" type="ORF">DUE52_12020</name>
</gene>
<dbReference type="Gene3D" id="3.40.50.2300">
    <property type="match status" value="1"/>
</dbReference>
<sequence length="261" mass="30095">MTILLIEDEPLVAKTLARLVRQLEPEAHLEGPLESVQMAMEWFGRHRATDLPEPDLILSDIQLSDGVSFDIYREINPKCPIIFTTAYDEYAIRAFKLNSIDYLLKPVEPDELKAAFDKYHRWRQGGTSADFRDQLRDLLADVSAPSKKYKHRFMAHYLRNIVPVLEENVAYFCRDELIYLYTMDGQKLVTDYGSLDELEELTDPGVFIRANRQCLVNLNAIAGYQSHYSGKLIVTLRKPATTELTISKEKAAVFREWFEQG</sequence>
<accession>A0A368JTP9</accession>
<dbReference type="AlphaFoldDB" id="A0A368JTP9"/>
<dbReference type="GO" id="GO:0005829">
    <property type="term" value="C:cytosol"/>
    <property type="evidence" value="ECO:0007669"/>
    <property type="project" value="TreeGrafter"/>
</dbReference>